<dbReference type="Proteomes" id="UP000249794">
    <property type="component" value="Unassembled WGS sequence"/>
</dbReference>
<proteinExistence type="predicted"/>
<organism evidence="1 2">
    <name type="scientific">Phormidesmis priestleyi</name>
    <dbReference type="NCBI Taxonomy" id="268141"/>
    <lineage>
        <taxon>Bacteria</taxon>
        <taxon>Bacillati</taxon>
        <taxon>Cyanobacteriota</taxon>
        <taxon>Cyanophyceae</taxon>
        <taxon>Leptolyngbyales</taxon>
        <taxon>Leptolyngbyaceae</taxon>
        <taxon>Phormidesmis</taxon>
    </lineage>
</organism>
<reference evidence="1 2" key="2">
    <citation type="submission" date="2018-06" db="EMBL/GenBank/DDBJ databases">
        <title>Metagenomic assembly of (sub)arctic Cyanobacteria and their associated microbiome from non-axenic cultures.</title>
        <authorList>
            <person name="Baurain D."/>
        </authorList>
    </citation>
    <scope>NUCLEOTIDE SEQUENCE [LARGE SCALE GENOMIC DNA]</scope>
    <source>
        <strain evidence="1">ULC027bin1</strain>
    </source>
</reference>
<accession>A0A2W4X647</accession>
<reference evidence="2" key="1">
    <citation type="submission" date="2018-04" db="EMBL/GenBank/DDBJ databases">
        <authorList>
            <person name="Cornet L."/>
        </authorList>
    </citation>
    <scope>NUCLEOTIDE SEQUENCE [LARGE SCALE GENOMIC DNA]</scope>
</reference>
<protein>
    <submittedName>
        <fullName evidence="1">Uncharacterized protein</fullName>
    </submittedName>
</protein>
<evidence type="ECO:0000313" key="2">
    <source>
        <dbReference type="Proteomes" id="UP000249794"/>
    </source>
</evidence>
<comment type="caution">
    <text evidence="1">The sequence shown here is derived from an EMBL/GenBank/DDBJ whole genome shotgun (WGS) entry which is preliminary data.</text>
</comment>
<name>A0A2W4X647_9CYAN</name>
<dbReference type="AlphaFoldDB" id="A0A2W4X647"/>
<dbReference type="EMBL" id="QBMP01000143">
    <property type="protein sequence ID" value="PZO52674.1"/>
    <property type="molecule type" value="Genomic_DNA"/>
</dbReference>
<gene>
    <name evidence="1" type="ORF">DCF15_13495</name>
</gene>
<evidence type="ECO:0000313" key="1">
    <source>
        <dbReference type="EMBL" id="PZO52674.1"/>
    </source>
</evidence>
<sequence>MDTAWAGASLSLMAQRYDKTAHSKTAVTKNRGRFTPKIKNQGLGPPAPDGNRTLALFIVWRSLDSRYQLS</sequence>